<dbReference type="PROSITE" id="PS51272">
    <property type="entry name" value="SLH"/>
    <property type="match status" value="1"/>
</dbReference>
<gene>
    <name evidence="3" type="ORF">NV381_21260</name>
</gene>
<feature type="chain" id="PRO_5046821317" evidence="1">
    <location>
        <begin position="24"/>
        <end position="830"/>
    </location>
</feature>
<dbReference type="Proteomes" id="UP001300012">
    <property type="component" value="Unassembled WGS sequence"/>
</dbReference>
<keyword evidence="4" id="KW-1185">Reference proteome</keyword>
<reference evidence="3 4" key="1">
    <citation type="submission" date="2022-08" db="EMBL/GenBank/DDBJ databases">
        <title>Paenibacillus endoradicis sp. nov., Paenibacillus radicibacter sp. nov and Paenibacillus pararadicis sp. nov., three cold-adapted plant growth-promoting bacteria isolated from root of Larix gmelinii in Great Khingan.</title>
        <authorList>
            <person name="Xue H."/>
        </authorList>
    </citation>
    <scope>NUCLEOTIDE SEQUENCE [LARGE SCALE GENOMIC DNA]</scope>
    <source>
        <strain evidence="3 4">N5-1-1-5</strain>
    </source>
</reference>
<dbReference type="EMBL" id="JANQBD010000016">
    <property type="protein sequence ID" value="MCR8633717.1"/>
    <property type="molecule type" value="Genomic_DNA"/>
</dbReference>
<dbReference type="InterPro" id="IPR001119">
    <property type="entry name" value="SLH_dom"/>
</dbReference>
<proteinExistence type="predicted"/>
<dbReference type="Pfam" id="PF00395">
    <property type="entry name" value="SLH"/>
    <property type="match status" value="1"/>
</dbReference>
<protein>
    <submittedName>
        <fullName evidence="3">S-layer homology domain-containing protein</fullName>
    </submittedName>
</protein>
<comment type="caution">
    <text evidence="3">The sequence shown here is derived from an EMBL/GenBank/DDBJ whole genome shotgun (WGS) entry which is preliminary data.</text>
</comment>
<feature type="domain" description="SLH" evidence="2">
    <location>
        <begin position="105"/>
        <end position="170"/>
    </location>
</feature>
<accession>A0ABT1YL37</accession>
<feature type="signal peptide" evidence="1">
    <location>
        <begin position="1"/>
        <end position="23"/>
    </location>
</feature>
<sequence length="830" mass="91057">MKWLSSLLSVVLVAVSLSPVALAENTEVPAKQASLVKKSEDFKDLKGLPQEVKDKLDVLLQDHVFDGVSDTVFGVDDKMNRAQFAKVAAIIFALPINKALMKSSFTDVRSDDPANGYALPFIEALKAAGLTNGVDEEGKLYNPSGIVTRQELAAFLIRGLKWKDAGVTPTSDSTVDDWAKGYITLALENKLMTQVAVGSFGGKVASTRKTLALASFEARRAVQTAVTPVAGGTTAAASTALPAGITVLPTSIQLDMDKTSTLSVGDKYYDADGRISTVWQPPVIGLKVGGPNNYEFSASQIETLYSNGYIEVSASGGIVLDNPAIGQSSVGLGKVVIKEVTAEGDASVSAKLTHINDAAVTHTTQVKAMRIPTSIEVNSKEMVVLAENDQPQSFIFNVKDQYGKIFNAASSLDSSSYMINYKLERISGEPGLQSAGGIFTTPWDEQKLDAAEHVQSWKLPIEQGGDMNKFMFKPNHKPVGPAGSEYTITATVINKNTAQEIASAASSLKVYNWKVLDPKMTYEVDVNGSHFAAGKYLFERKLLSSEDDIATLNAKYSYYGKEVNIIATDDKNRRIDITKVLKDDSNKPISIVQSITANKKDTLIGAPGINVADIPVYKVYGIQPMDLFDIDVTFQTPNGVKKLTKRQLSIEYAEPATKAVALKNIALSFNLNTVYEIRKLDGTIEKIKGSDYLESKPNVWEFLKFGDNNGQDTKDESQFFRYFIQSTDQFGYKYQNTSDNKMKDFTNNLDLLKMKVIVDTEDKNPPKWSVKDEAAKDKIWIDDQLRIHYEPHAKKADGSFDYSKKNLQSFSIELVSPTLQRSWCIVTLNY</sequence>
<evidence type="ECO:0000313" key="3">
    <source>
        <dbReference type="EMBL" id="MCR8633717.1"/>
    </source>
</evidence>
<evidence type="ECO:0000313" key="4">
    <source>
        <dbReference type="Proteomes" id="UP001300012"/>
    </source>
</evidence>
<evidence type="ECO:0000259" key="2">
    <source>
        <dbReference type="PROSITE" id="PS51272"/>
    </source>
</evidence>
<organism evidence="3 4">
    <name type="scientific">Paenibacillus radicis</name>
    <name type="common">ex Xue et al. 2023</name>
    <dbReference type="NCBI Taxonomy" id="2972489"/>
    <lineage>
        <taxon>Bacteria</taxon>
        <taxon>Bacillati</taxon>
        <taxon>Bacillota</taxon>
        <taxon>Bacilli</taxon>
        <taxon>Bacillales</taxon>
        <taxon>Paenibacillaceae</taxon>
        <taxon>Paenibacillus</taxon>
    </lineage>
</organism>
<dbReference type="RefSeq" id="WP_258215289.1">
    <property type="nucleotide sequence ID" value="NZ_JANQBD010000016.1"/>
</dbReference>
<keyword evidence="1" id="KW-0732">Signal</keyword>
<evidence type="ECO:0000256" key="1">
    <source>
        <dbReference type="SAM" id="SignalP"/>
    </source>
</evidence>
<name>A0ABT1YL37_9BACL</name>